<dbReference type="AlphaFoldDB" id="A0A3P9AKJ9"/>
<dbReference type="Bgee" id="ENSELUG00000022481">
    <property type="expression patterns" value="Expressed in stomach and 6 other cell types or tissues"/>
</dbReference>
<dbReference type="OMA" id="ANKGQRC"/>
<accession>A0A3P9AKJ9</accession>
<evidence type="ECO:0000256" key="6">
    <source>
        <dbReference type="ARBA" id="ARBA00022729"/>
    </source>
</evidence>
<evidence type="ECO:0000313" key="10">
    <source>
        <dbReference type="Ensembl" id="ENSELUP00000041573.1"/>
    </source>
</evidence>
<feature type="chain" id="PRO_5018116772" description="Chemokine interleukin-8-like domain-containing protein" evidence="8">
    <location>
        <begin position="25"/>
        <end position="99"/>
    </location>
</feature>
<feature type="signal peptide" evidence="8">
    <location>
        <begin position="1"/>
        <end position="24"/>
    </location>
</feature>
<evidence type="ECO:0000256" key="2">
    <source>
        <dbReference type="ARBA" id="ARBA00010665"/>
    </source>
</evidence>
<dbReference type="InterPro" id="IPR001089">
    <property type="entry name" value="Chemokine_CXC"/>
</dbReference>
<name>A0A3P9AKJ9_ESOLU</name>
<evidence type="ECO:0000256" key="3">
    <source>
        <dbReference type="ARBA" id="ARBA00022500"/>
    </source>
</evidence>
<dbReference type="GO" id="GO:0005615">
    <property type="term" value="C:extracellular space"/>
    <property type="evidence" value="ECO:0007669"/>
    <property type="project" value="UniProtKB-KW"/>
</dbReference>
<dbReference type="Gene3D" id="2.40.50.40">
    <property type="match status" value="1"/>
</dbReference>
<protein>
    <recommendedName>
        <fullName evidence="9">Chemokine interleukin-8-like domain-containing protein</fullName>
    </recommendedName>
</protein>
<dbReference type="GO" id="GO:0008009">
    <property type="term" value="F:chemokine activity"/>
    <property type="evidence" value="ECO:0007669"/>
    <property type="project" value="InterPro"/>
</dbReference>
<dbReference type="InterPro" id="IPR033899">
    <property type="entry name" value="CXC_Chemokine_domain"/>
</dbReference>
<organism evidence="10 11">
    <name type="scientific">Esox lucius</name>
    <name type="common">Northern pike</name>
    <dbReference type="NCBI Taxonomy" id="8010"/>
    <lineage>
        <taxon>Eukaryota</taxon>
        <taxon>Metazoa</taxon>
        <taxon>Chordata</taxon>
        <taxon>Craniata</taxon>
        <taxon>Vertebrata</taxon>
        <taxon>Euteleostomi</taxon>
        <taxon>Actinopterygii</taxon>
        <taxon>Neopterygii</taxon>
        <taxon>Teleostei</taxon>
        <taxon>Protacanthopterygii</taxon>
        <taxon>Esociformes</taxon>
        <taxon>Esocidae</taxon>
        <taxon>Esox</taxon>
    </lineage>
</organism>
<comment type="similarity">
    <text evidence="2">Belongs to the intercrine alpha (chemokine CxC) family.</text>
</comment>
<dbReference type="Proteomes" id="UP000265140">
    <property type="component" value="Chromosome 13"/>
</dbReference>
<comment type="subcellular location">
    <subcellularLocation>
        <location evidence="1">Secreted</location>
    </subcellularLocation>
</comment>
<evidence type="ECO:0000313" key="11">
    <source>
        <dbReference type="Proteomes" id="UP000265140"/>
    </source>
</evidence>
<dbReference type="PANTHER" id="PTHR12015:SF191">
    <property type="entry name" value="C-X-C MOTIF CHEMOKINE 11"/>
    <property type="match status" value="1"/>
</dbReference>
<evidence type="ECO:0000256" key="1">
    <source>
        <dbReference type="ARBA" id="ARBA00004613"/>
    </source>
</evidence>
<keyword evidence="7" id="KW-1015">Disulfide bond</keyword>
<dbReference type="InterPro" id="IPR036048">
    <property type="entry name" value="Interleukin_8-like_sf"/>
</dbReference>
<reference evidence="10" key="4">
    <citation type="submission" date="2025-09" db="UniProtKB">
        <authorList>
            <consortium name="Ensembl"/>
        </authorList>
    </citation>
    <scope>IDENTIFICATION</scope>
</reference>
<dbReference type="SMART" id="SM00199">
    <property type="entry name" value="SCY"/>
    <property type="match status" value="1"/>
</dbReference>
<evidence type="ECO:0000256" key="8">
    <source>
        <dbReference type="SAM" id="SignalP"/>
    </source>
</evidence>
<dbReference type="Pfam" id="PF00048">
    <property type="entry name" value="IL8"/>
    <property type="match status" value="1"/>
</dbReference>
<evidence type="ECO:0000259" key="9">
    <source>
        <dbReference type="SMART" id="SM00199"/>
    </source>
</evidence>
<dbReference type="CDD" id="cd00273">
    <property type="entry name" value="Chemokine_CXC"/>
    <property type="match status" value="1"/>
</dbReference>
<dbReference type="InterPro" id="IPR001811">
    <property type="entry name" value="Chemokine_IL8-like_dom"/>
</dbReference>
<dbReference type="PANTHER" id="PTHR12015">
    <property type="entry name" value="SMALL INDUCIBLE CYTOKINE A"/>
    <property type="match status" value="1"/>
</dbReference>
<proteinExistence type="inferred from homology"/>
<keyword evidence="5" id="KW-0964">Secreted</keyword>
<dbReference type="GeneTree" id="ENSGT01060000248978"/>
<dbReference type="GO" id="GO:0006952">
    <property type="term" value="P:defense response"/>
    <property type="evidence" value="ECO:0007669"/>
    <property type="project" value="InterPro"/>
</dbReference>
<keyword evidence="4" id="KW-0202">Cytokine</keyword>
<dbReference type="SUPFAM" id="SSF54117">
    <property type="entry name" value="Interleukin 8-like chemokines"/>
    <property type="match status" value="1"/>
</dbReference>
<reference evidence="10" key="3">
    <citation type="submission" date="2025-08" db="UniProtKB">
        <authorList>
            <consortium name="Ensembl"/>
        </authorList>
    </citation>
    <scope>IDENTIFICATION</scope>
</reference>
<dbReference type="InParanoid" id="A0A3P9AKJ9"/>
<feature type="domain" description="Chemokine interleukin-8-like" evidence="9">
    <location>
        <begin position="30"/>
        <end position="92"/>
    </location>
</feature>
<evidence type="ECO:0000256" key="7">
    <source>
        <dbReference type="ARBA" id="ARBA00023157"/>
    </source>
</evidence>
<dbReference type="InterPro" id="IPR039809">
    <property type="entry name" value="Chemokine_b/g/d"/>
</dbReference>
<keyword evidence="6 8" id="KW-0732">Signal</keyword>
<sequence length="99" mass="10801">MANAMTSTALLVFLACLFLVNVEGQVGHTKARCLCLNGVVNQIKPVLIQKIVVHKSTISCPHMEIIVTLKNGAREKCLNPESGMGKKAVNKWLENQSVQ</sequence>
<keyword evidence="11" id="KW-1185">Reference proteome</keyword>
<reference evidence="10" key="2">
    <citation type="submission" date="2020-02" db="EMBL/GenBank/DDBJ databases">
        <title>Esox lucius (northern pike) genome, fEsoLuc1, primary haplotype.</title>
        <authorList>
            <person name="Myers G."/>
            <person name="Karagic N."/>
            <person name="Meyer A."/>
            <person name="Pippel M."/>
            <person name="Reichard M."/>
            <person name="Winkler S."/>
            <person name="Tracey A."/>
            <person name="Sims Y."/>
            <person name="Howe K."/>
            <person name="Rhie A."/>
            <person name="Formenti G."/>
            <person name="Durbin R."/>
            <person name="Fedrigo O."/>
            <person name="Jarvis E.D."/>
        </authorList>
    </citation>
    <scope>NUCLEOTIDE SEQUENCE [LARGE SCALE GENOMIC DNA]</scope>
</reference>
<dbReference type="STRING" id="8010.ENSELUP00000041573"/>
<keyword evidence="3" id="KW-0145">Chemotaxis</keyword>
<dbReference type="GO" id="GO:0006955">
    <property type="term" value="P:immune response"/>
    <property type="evidence" value="ECO:0007669"/>
    <property type="project" value="InterPro"/>
</dbReference>
<dbReference type="FunCoup" id="A0A3P9AKJ9">
    <property type="interactions" value="799"/>
</dbReference>
<dbReference type="PRINTS" id="PR00437">
    <property type="entry name" value="SMALLCYTKCXC"/>
</dbReference>
<evidence type="ECO:0000256" key="4">
    <source>
        <dbReference type="ARBA" id="ARBA00022514"/>
    </source>
</evidence>
<dbReference type="Ensembl" id="ENSELUT00000042783.3">
    <property type="protein sequence ID" value="ENSELUP00000041573.1"/>
    <property type="gene ID" value="ENSELUG00000022481.3"/>
</dbReference>
<reference evidence="11" key="1">
    <citation type="journal article" date="2014" name="PLoS ONE">
        <title>The genome and linkage map of the northern pike (Esox lucius): conserved synteny revealed between the salmonid sister group and the Neoteleostei.</title>
        <authorList>
            <person name="Rondeau E.B."/>
            <person name="Minkley D.R."/>
            <person name="Leong J.S."/>
            <person name="Messmer A.M."/>
            <person name="Jantzen J.R."/>
            <person name="von Schalburg K.R."/>
            <person name="Lemon C."/>
            <person name="Bird N.H."/>
            <person name="Koop B.F."/>
        </authorList>
    </citation>
    <scope>NUCLEOTIDE SEQUENCE</scope>
</reference>
<evidence type="ECO:0000256" key="5">
    <source>
        <dbReference type="ARBA" id="ARBA00022525"/>
    </source>
</evidence>